<dbReference type="Proteomes" id="UP001054945">
    <property type="component" value="Unassembled WGS sequence"/>
</dbReference>
<sequence length="119" mass="12972">MFSERAIKCPHSGFCSNGAPQGEIARGRGDAGVEQPPSPSTNSSHYYRSTVAVLTPPFPSPFAQRRINSTGIPHPCPLLLHPLSWASSDATKECRFRRAAKFARDCCRQIKLSPSFGNV</sequence>
<proteinExistence type="predicted"/>
<comment type="caution">
    <text evidence="2">The sequence shown here is derived from an EMBL/GenBank/DDBJ whole genome shotgun (WGS) entry which is preliminary data.</text>
</comment>
<gene>
    <name evidence="2" type="ORF">CEXT_98141</name>
</gene>
<organism evidence="2 3">
    <name type="scientific">Caerostris extrusa</name>
    <name type="common">Bark spider</name>
    <name type="synonym">Caerostris bankana</name>
    <dbReference type="NCBI Taxonomy" id="172846"/>
    <lineage>
        <taxon>Eukaryota</taxon>
        <taxon>Metazoa</taxon>
        <taxon>Ecdysozoa</taxon>
        <taxon>Arthropoda</taxon>
        <taxon>Chelicerata</taxon>
        <taxon>Arachnida</taxon>
        <taxon>Araneae</taxon>
        <taxon>Araneomorphae</taxon>
        <taxon>Entelegynae</taxon>
        <taxon>Araneoidea</taxon>
        <taxon>Araneidae</taxon>
        <taxon>Caerostris</taxon>
    </lineage>
</organism>
<dbReference type="EMBL" id="BPLR01015479">
    <property type="protein sequence ID" value="GIY76361.1"/>
    <property type="molecule type" value="Genomic_DNA"/>
</dbReference>
<evidence type="ECO:0000313" key="2">
    <source>
        <dbReference type="EMBL" id="GIY76361.1"/>
    </source>
</evidence>
<keyword evidence="3" id="KW-1185">Reference proteome</keyword>
<dbReference type="AlphaFoldDB" id="A0AAV4W1C3"/>
<evidence type="ECO:0000256" key="1">
    <source>
        <dbReference type="SAM" id="MobiDB-lite"/>
    </source>
</evidence>
<name>A0AAV4W1C3_CAEEX</name>
<accession>A0AAV4W1C3</accession>
<reference evidence="2 3" key="1">
    <citation type="submission" date="2021-06" db="EMBL/GenBank/DDBJ databases">
        <title>Caerostris extrusa draft genome.</title>
        <authorList>
            <person name="Kono N."/>
            <person name="Arakawa K."/>
        </authorList>
    </citation>
    <scope>NUCLEOTIDE SEQUENCE [LARGE SCALE GENOMIC DNA]</scope>
</reference>
<evidence type="ECO:0000313" key="3">
    <source>
        <dbReference type="Proteomes" id="UP001054945"/>
    </source>
</evidence>
<feature type="region of interest" description="Disordered" evidence="1">
    <location>
        <begin position="18"/>
        <end position="45"/>
    </location>
</feature>
<protein>
    <submittedName>
        <fullName evidence="2">Uncharacterized protein</fullName>
    </submittedName>
</protein>